<dbReference type="EMBL" id="CABFNO020001323">
    <property type="protein sequence ID" value="CAG9981259.1"/>
    <property type="molecule type" value="Genomic_DNA"/>
</dbReference>
<evidence type="ECO:0000313" key="5">
    <source>
        <dbReference type="Proteomes" id="UP000754883"/>
    </source>
</evidence>
<protein>
    <submittedName>
        <fullName evidence="4">Uncharacterized protein</fullName>
    </submittedName>
</protein>
<evidence type="ECO:0000256" key="2">
    <source>
        <dbReference type="ARBA" id="ARBA00023043"/>
    </source>
</evidence>
<reference evidence="4 5" key="2">
    <citation type="submission" date="2021-10" db="EMBL/GenBank/DDBJ databases">
        <authorList>
            <person name="Piombo E."/>
        </authorList>
    </citation>
    <scope>NUCLEOTIDE SEQUENCE [LARGE SCALE GENOMIC DNA]</scope>
</reference>
<organism evidence="4 5">
    <name type="scientific">Clonostachys byssicola</name>
    <dbReference type="NCBI Taxonomy" id="160290"/>
    <lineage>
        <taxon>Eukaryota</taxon>
        <taxon>Fungi</taxon>
        <taxon>Dikarya</taxon>
        <taxon>Ascomycota</taxon>
        <taxon>Pezizomycotina</taxon>
        <taxon>Sordariomycetes</taxon>
        <taxon>Hypocreomycetidae</taxon>
        <taxon>Hypocreales</taxon>
        <taxon>Bionectriaceae</taxon>
        <taxon>Clonostachys</taxon>
    </lineage>
</organism>
<keyword evidence="2 3" id="KW-0040">ANK repeat</keyword>
<dbReference type="InterPro" id="IPR002110">
    <property type="entry name" value="Ankyrin_rpt"/>
</dbReference>
<dbReference type="Pfam" id="PF00023">
    <property type="entry name" value="Ank"/>
    <property type="match status" value="1"/>
</dbReference>
<evidence type="ECO:0000313" key="4">
    <source>
        <dbReference type="EMBL" id="CAG9981259.1"/>
    </source>
</evidence>
<comment type="caution">
    <text evidence="4">The sequence shown here is derived from an EMBL/GenBank/DDBJ whole genome shotgun (WGS) entry which is preliminary data.</text>
</comment>
<keyword evidence="1" id="KW-0677">Repeat</keyword>
<dbReference type="InterPro" id="IPR036770">
    <property type="entry name" value="Ankyrin_rpt-contain_sf"/>
</dbReference>
<dbReference type="SUPFAM" id="SSF48403">
    <property type="entry name" value="Ankyrin repeat"/>
    <property type="match status" value="1"/>
</dbReference>
<dbReference type="OrthoDB" id="194358at2759"/>
<evidence type="ECO:0000256" key="1">
    <source>
        <dbReference type="ARBA" id="ARBA00022737"/>
    </source>
</evidence>
<dbReference type="PROSITE" id="PS50088">
    <property type="entry name" value="ANK_REPEAT"/>
    <property type="match status" value="2"/>
</dbReference>
<proteinExistence type="predicted"/>
<reference evidence="5" key="1">
    <citation type="submission" date="2019-06" db="EMBL/GenBank/DDBJ databases">
        <authorList>
            <person name="Broberg M."/>
        </authorList>
    </citation>
    <scope>NUCLEOTIDE SEQUENCE [LARGE SCALE GENOMIC DNA]</scope>
</reference>
<accession>A0A9N9XZN1</accession>
<dbReference type="Proteomes" id="UP000754883">
    <property type="component" value="Unassembled WGS sequence"/>
</dbReference>
<dbReference type="AlphaFoldDB" id="A0A9N9XZN1"/>
<dbReference type="SMART" id="SM00248">
    <property type="entry name" value="ANK"/>
    <property type="match status" value="4"/>
</dbReference>
<keyword evidence="5" id="KW-1185">Reference proteome</keyword>
<evidence type="ECO:0000256" key="3">
    <source>
        <dbReference type="PROSITE-ProRule" id="PRU00023"/>
    </source>
</evidence>
<dbReference type="PANTHER" id="PTHR24134">
    <property type="entry name" value="ANKYRIN REPEAT-CONTAINING PROTEIN DDB_G0279043"/>
    <property type="match status" value="1"/>
</dbReference>
<dbReference type="PANTHER" id="PTHR24134:SF9">
    <property type="entry name" value="ANKYRIN REPEAT AND SOCS BOX PROTEIN 8"/>
    <property type="match status" value="1"/>
</dbReference>
<gene>
    <name evidence="4" type="ORF">CBYS24578_00008250</name>
</gene>
<name>A0A9N9XZN1_9HYPO</name>
<sequence>MKSLFDYSPWCWGEKYAYGHGRLLPGDCASRDSLLHIACRLGSLDNAKTLLEFGARVNIQNSLGQYPLHLAMSSLDKVLLLFEHGADPNCRDNGCTPLHWDYDGRSFTWVTNARVRKNHLRSEEGLLVTREFIKRNADLEAEDDNNLTPLEVACFCHATKKLELILEQLVASPGVLEKPRSRLLPIACSFTNSQLRENDYLGNEMAFNCIPILCQYGFNINAQDENGIPRLQHLLSFGDDNNVKNFSGRTALHILAAKGNPEDIKMLADSGAMLIAEMMRDKHHFTQQSLQSIAIFTKSKYSSSSAPRSTAGTFGNEHH</sequence>
<feature type="repeat" description="ANK" evidence="3">
    <location>
        <begin position="30"/>
        <end position="62"/>
    </location>
</feature>
<feature type="repeat" description="ANK" evidence="3">
    <location>
        <begin position="247"/>
        <end position="272"/>
    </location>
</feature>
<dbReference type="Pfam" id="PF12796">
    <property type="entry name" value="Ank_2"/>
    <property type="match status" value="1"/>
</dbReference>
<dbReference type="PROSITE" id="PS50297">
    <property type="entry name" value="ANK_REP_REGION"/>
    <property type="match status" value="2"/>
</dbReference>
<dbReference type="Gene3D" id="1.25.40.20">
    <property type="entry name" value="Ankyrin repeat-containing domain"/>
    <property type="match status" value="2"/>
</dbReference>